<protein>
    <submittedName>
        <fullName evidence="1">Uncharacterized protein</fullName>
    </submittedName>
</protein>
<keyword evidence="2" id="KW-1185">Reference proteome</keyword>
<organism evidence="1 2">
    <name type="scientific">Winogradskyella luteola</name>
    <dbReference type="NCBI Taxonomy" id="2828330"/>
    <lineage>
        <taxon>Bacteria</taxon>
        <taxon>Pseudomonadati</taxon>
        <taxon>Bacteroidota</taxon>
        <taxon>Flavobacteriia</taxon>
        <taxon>Flavobacteriales</taxon>
        <taxon>Flavobacteriaceae</taxon>
        <taxon>Winogradskyella</taxon>
    </lineage>
</organism>
<gene>
    <name evidence="1" type="ORF">KCG49_16160</name>
</gene>
<dbReference type="Proteomes" id="UP001138894">
    <property type="component" value="Unassembled WGS sequence"/>
</dbReference>
<comment type="caution">
    <text evidence="1">The sequence shown here is derived from an EMBL/GenBank/DDBJ whole genome shotgun (WGS) entry which is preliminary data.</text>
</comment>
<reference evidence="1" key="1">
    <citation type="submission" date="2021-04" db="EMBL/GenBank/DDBJ databases">
        <authorList>
            <person name="Pira H."/>
            <person name="Risdian C."/>
            <person name="Wink J."/>
        </authorList>
    </citation>
    <scope>NUCLEOTIDE SEQUENCE</scope>
    <source>
        <strain evidence="1">WHY3</strain>
    </source>
</reference>
<accession>A0A9X1FCY9</accession>
<dbReference type="AlphaFoldDB" id="A0A9X1FCY9"/>
<sequence length="165" mass="19414">MINLKKIALKYPINMGAPEPIIVSVGFDLILLYYVDLFDLSDVTDKLKERDIGNDVGVAIMKFKKRCIHKFGAPNDEVIIGHPYYKLGLKPYSFFLINNSDWVNEIKRIENHHPYFDEQMFDNLNHFIITFKDNTFECIAEDYSIDYSIKTMKETFERVVKNINY</sequence>
<dbReference type="EMBL" id="JAGSPD010000026">
    <property type="protein sequence ID" value="MBV7270723.1"/>
    <property type="molecule type" value="Genomic_DNA"/>
</dbReference>
<evidence type="ECO:0000313" key="1">
    <source>
        <dbReference type="EMBL" id="MBV7270723.1"/>
    </source>
</evidence>
<proteinExistence type="predicted"/>
<dbReference type="RefSeq" id="WP_218547994.1">
    <property type="nucleotide sequence ID" value="NZ_JAGSPD010000026.1"/>
</dbReference>
<evidence type="ECO:0000313" key="2">
    <source>
        <dbReference type="Proteomes" id="UP001138894"/>
    </source>
</evidence>
<name>A0A9X1FCY9_9FLAO</name>